<dbReference type="Proteomes" id="UP000199393">
    <property type="component" value="Chromosome I"/>
</dbReference>
<dbReference type="Gene3D" id="3.30.750.44">
    <property type="match status" value="1"/>
</dbReference>
<dbReference type="CDD" id="cd07563">
    <property type="entry name" value="Peptidase_S41_IRBP"/>
    <property type="match status" value="1"/>
</dbReference>
<sequence length="307" mass="33602">MRQAEITAVVERTANLVEEHYVFPEVASQLSVLLADQLAAGRYADTPDPRTLGDTVTADLQSLNGDRHLRLKHHDEPLADRDQDPDDERIIRLATTTMGGIAQVRRLDGNVGLLEIQPHLFPPQLAGDQLTAALRLLADTDALLLDLRENVGGSPDMVALICGWLFEEPTLLHTMYNRAGEPFRQSWSAAYLPVPRYAPDKPVHVLTSRRTFSGGEELAYDLQQSGRATVVGERTGGGAHPRIGFRAHAHLEVTVPIARPVHPISGTNWEGTGVRPDIETPAEDALAVAHRAVLSHRPESATAPRPR</sequence>
<gene>
    <name evidence="2" type="ORF">GA0070620_3270</name>
</gene>
<dbReference type="SMART" id="SM00245">
    <property type="entry name" value="TSPc"/>
    <property type="match status" value="1"/>
</dbReference>
<dbReference type="GO" id="GO:0008236">
    <property type="term" value="F:serine-type peptidase activity"/>
    <property type="evidence" value="ECO:0007669"/>
    <property type="project" value="InterPro"/>
</dbReference>
<accession>A0A1C3N599</accession>
<dbReference type="GO" id="GO:0006508">
    <property type="term" value="P:proteolysis"/>
    <property type="evidence" value="ECO:0007669"/>
    <property type="project" value="InterPro"/>
</dbReference>
<dbReference type="Gene3D" id="3.90.226.10">
    <property type="entry name" value="2-enoyl-CoA Hydratase, Chain A, domain 1"/>
    <property type="match status" value="1"/>
</dbReference>
<dbReference type="RefSeq" id="WP_091591807.1">
    <property type="nucleotide sequence ID" value="NZ_JBHRWG010000004.1"/>
</dbReference>
<evidence type="ECO:0000313" key="3">
    <source>
        <dbReference type="Proteomes" id="UP000199393"/>
    </source>
</evidence>
<dbReference type="InterPro" id="IPR005151">
    <property type="entry name" value="Tail-specific_protease"/>
</dbReference>
<dbReference type="AlphaFoldDB" id="A0A1C3N599"/>
<keyword evidence="3" id="KW-1185">Reference proteome</keyword>
<dbReference type="EMBL" id="LT598496">
    <property type="protein sequence ID" value="SBV27743.1"/>
    <property type="molecule type" value="Genomic_DNA"/>
</dbReference>
<dbReference type="InterPro" id="IPR029045">
    <property type="entry name" value="ClpP/crotonase-like_dom_sf"/>
</dbReference>
<dbReference type="Pfam" id="PF11918">
    <property type="entry name" value="Peptidase_S41_N"/>
    <property type="match status" value="1"/>
</dbReference>
<dbReference type="PANTHER" id="PTHR11261:SF3">
    <property type="entry name" value="RETINOL-BINDING PROTEIN 3"/>
    <property type="match status" value="1"/>
</dbReference>
<evidence type="ECO:0000259" key="1">
    <source>
        <dbReference type="SMART" id="SM00245"/>
    </source>
</evidence>
<dbReference type="Pfam" id="PF03572">
    <property type="entry name" value="Peptidase_S41"/>
    <property type="match status" value="1"/>
</dbReference>
<name>A0A1C3N599_9ACTN</name>
<organism evidence="2 3">
    <name type="scientific">Micromonospora krabiensis</name>
    <dbReference type="NCBI Taxonomy" id="307121"/>
    <lineage>
        <taxon>Bacteria</taxon>
        <taxon>Bacillati</taxon>
        <taxon>Actinomycetota</taxon>
        <taxon>Actinomycetes</taxon>
        <taxon>Micromonosporales</taxon>
        <taxon>Micromonosporaceae</taxon>
        <taxon>Micromonospora</taxon>
    </lineage>
</organism>
<dbReference type="OrthoDB" id="6397760at2"/>
<dbReference type="SUPFAM" id="SSF52096">
    <property type="entry name" value="ClpP/crotonase"/>
    <property type="match status" value="1"/>
</dbReference>
<reference evidence="3" key="1">
    <citation type="submission" date="2016-06" db="EMBL/GenBank/DDBJ databases">
        <authorList>
            <person name="Varghese N."/>
        </authorList>
    </citation>
    <scope>NUCLEOTIDE SEQUENCE [LARGE SCALE GENOMIC DNA]</scope>
    <source>
        <strain evidence="3">DSM 45344</strain>
    </source>
</reference>
<evidence type="ECO:0000313" key="2">
    <source>
        <dbReference type="EMBL" id="SBV27743.1"/>
    </source>
</evidence>
<feature type="domain" description="Tail specific protease" evidence="1">
    <location>
        <begin position="86"/>
        <end position="281"/>
    </location>
</feature>
<dbReference type="PATRIC" id="fig|307121.4.peg.3338"/>
<dbReference type="STRING" id="307121.GA0070620_3270"/>
<protein>
    <submittedName>
        <fullName evidence="2">N-terminal domain of Peptidase_S41</fullName>
    </submittedName>
</protein>
<proteinExistence type="predicted"/>
<dbReference type="PANTHER" id="PTHR11261">
    <property type="entry name" value="INTERPHOTORECEPTOR RETINOID-BINDING PROTEIN"/>
    <property type="match status" value="1"/>
</dbReference>